<dbReference type="Pfam" id="PF10658">
    <property type="entry name" value="DUF2484"/>
    <property type="match status" value="1"/>
</dbReference>
<accession>A0A2P8FJN6</accession>
<dbReference type="InterPro" id="IPR018919">
    <property type="entry name" value="DUF2484"/>
</dbReference>
<dbReference type="RefSeq" id="WP_106606646.1">
    <property type="nucleotide sequence ID" value="NZ_PYGJ01000001.1"/>
</dbReference>
<evidence type="ECO:0000313" key="3">
    <source>
        <dbReference type="Proteomes" id="UP000240418"/>
    </source>
</evidence>
<feature type="transmembrane region" description="Helical" evidence="1">
    <location>
        <begin position="54"/>
        <end position="76"/>
    </location>
</feature>
<name>A0A2P8FJN6_9RHOB</name>
<feature type="transmembrane region" description="Helical" evidence="1">
    <location>
        <begin position="29"/>
        <end position="47"/>
    </location>
</feature>
<protein>
    <submittedName>
        <fullName evidence="2">Uncharacterized protein DUF2484</fullName>
    </submittedName>
</protein>
<evidence type="ECO:0000313" key="2">
    <source>
        <dbReference type="EMBL" id="PSL21932.1"/>
    </source>
</evidence>
<dbReference type="Proteomes" id="UP000240418">
    <property type="component" value="Unassembled WGS sequence"/>
</dbReference>
<keyword evidence="1" id="KW-1133">Transmembrane helix</keyword>
<organism evidence="2 3">
    <name type="scientific">Shimia abyssi</name>
    <dbReference type="NCBI Taxonomy" id="1662395"/>
    <lineage>
        <taxon>Bacteria</taxon>
        <taxon>Pseudomonadati</taxon>
        <taxon>Pseudomonadota</taxon>
        <taxon>Alphaproteobacteria</taxon>
        <taxon>Rhodobacterales</taxon>
        <taxon>Roseobacteraceae</taxon>
    </lineage>
</organism>
<reference evidence="2 3" key="1">
    <citation type="submission" date="2018-03" db="EMBL/GenBank/DDBJ databases">
        <title>Genomic Encyclopedia of Archaeal and Bacterial Type Strains, Phase II (KMG-II): from individual species to whole genera.</title>
        <authorList>
            <person name="Goeker M."/>
        </authorList>
    </citation>
    <scope>NUCLEOTIDE SEQUENCE [LARGE SCALE GENOMIC DNA]</scope>
    <source>
        <strain evidence="2 3">DSM 100673</strain>
    </source>
</reference>
<keyword evidence="1" id="KW-0472">Membrane</keyword>
<dbReference type="OrthoDB" id="7862849at2"/>
<keyword evidence="3" id="KW-1185">Reference proteome</keyword>
<dbReference type="AlphaFoldDB" id="A0A2P8FJN6"/>
<evidence type="ECO:0000256" key="1">
    <source>
        <dbReference type="SAM" id="Phobius"/>
    </source>
</evidence>
<keyword evidence="1" id="KW-0812">Transmembrane</keyword>
<dbReference type="EMBL" id="PYGJ01000001">
    <property type="protein sequence ID" value="PSL21932.1"/>
    <property type="molecule type" value="Genomic_DNA"/>
</dbReference>
<gene>
    <name evidence="2" type="ORF">CLV88_101356</name>
</gene>
<sequence length="81" mass="9351">MTLSLTLALIWLLVANLRAMFPSKDHLWTFAYVMIAIGVPILIGVAVQNGIWMALLILLMAAWVMRWPVLYLWRWIRARVG</sequence>
<comment type="caution">
    <text evidence="2">The sequence shown here is derived from an EMBL/GenBank/DDBJ whole genome shotgun (WGS) entry which is preliminary data.</text>
</comment>
<proteinExistence type="predicted"/>